<feature type="binding site" evidence="6">
    <location>
        <begin position="266"/>
        <end position="273"/>
    </location>
    <ligand>
        <name>ATP</name>
        <dbReference type="ChEBI" id="CHEBI:30616"/>
    </ligand>
</feature>
<name>A0A5E8C4Q3_9ASCO</name>
<evidence type="ECO:0000256" key="7">
    <source>
        <dbReference type="SAM" id="Coils"/>
    </source>
</evidence>
<dbReference type="Proteomes" id="UP000398389">
    <property type="component" value="Unassembled WGS sequence"/>
</dbReference>
<dbReference type="OrthoDB" id="6513042at2759"/>
<keyword evidence="3 6" id="KW-0378">Hydrolase</keyword>
<evidence type="ECO:0000259" key="8">
    <source>
        <dbReference type="PROSITE" id="PS51198"/>
    </source>
</evidence>
<evidence type="ECO:0000256" key="3">
    <source>
        <dbReference type="ARBA" id="ARBA00022801"/>
    </source>
</evidence>
<dbReference type="GO" id="GO:0003678">
    <property type="term" value="F:DNA helicase activity"/>
    <property type="evidence" value="ECO:0007669"/>
    <property type="project" value="UniProtKB-ARBA"/>
</dbReference>
<dbReference type="InterPro" id="IPR047187">
    <property type="entry name" value="SF1_C_Upf1"/>
</dbReference>
<comment type="similarity">
    <text evidence="1">Belongs to the DNA2/NAM7 helicase family.</text>
</comment>
<evidence type="ECO:0000256" key="4">
    <source>
        <dbReference type="ARBA" id="ARBA00022806"/>
    </source>
</evidence>
<evidence type="ECO:0000256" key="1">
    <source>
        <dbReference type="ARBA" id="ARBA00007913"/>
    </source>
</evidence>
<dbReference type="FunFam" id="3.40.50.300:FF:000326">
    <property type="entry name" value="P-loop containing nucleoside triphosphate hydrolase"/>
    <property type="match status" value="1"/>
</dbReference>
<dbReference type="GO" id="GO:0005694">
    <property type="term" value="C:chromosome"/>
    <property type="evidence" value="ECO:0007669"/>
    <property type="project" value="UniProtKB-ARBA"/>
</dbReference>
<keyword evidence="4 6" id="KW-0347">Helicase</keyword>
<dbReference type="InterPro" id="IPR014016">
    <property type="entry name" value="UvrD-like_ATP-bd"/>
</dbReference>
<dbReference type="GO" id="GO:0016787">
    <property type="term" value="F:hydrolase activity"/>
    <property type="evidence" value="ECO:0007669"/>
    <property type="project" value="UniProtKB-UniRule"/>
</dbReference>
<dbReference type="Gene3D" id="3.40.50.300">
    <property type="entry name" value="P-loop containing nucleotide triphosphate hydrolases"/>
    <property type="match status" value="2"/>
</dbReference>
<dbReference type="InterPro" id="IPR027417">
    <property type="entry name" value="P-loop_NTPase"/>
</dbReference>
<evidence type="ECO:0000313" key="9">
    <source>
        <dbReference type="EMBL" id="VVT56941.1"/>
    </source>
</evidence>
<protein>
    <recommendedName>
        <fullName evidence="8">UvrD-like helicase ATP-binding domain-containing protein</fullName>
    </recommendedName>
</protein>
<dbReference type="CDD" id="cd18042">
    <property type="entry name" value="DEXXQc_SETX"/>
    <property type="match status" value="1"/>
</dbReference>
<organism evidence="9 10">
    <name type="scientific">Magnusiomyces paraingens</name>
    <dbReference type="NCBI Taxonomy" id="2606893"/>
    <lineage>
        <taxon>Eukaryota</taxon>
        <taxon>Fungi</taxon>
        <taxon>Dikarya</taxon>
        <taxon>Ascomycota</taxon>
        <taxon>Saccharomycotina</taxon>
        <taxon>Dipodascomycetes</taxon>
        <taxon>Dipodascales</taxon>
        <taxon>Dipodascaceae</taxon>
        <taxon>Magnusiomyces</taxon>
    </lineage>
</organism>
<feature type="domain" description="UvrD-like helicase ATP-binding" evidence="8">
    <location>
        <begin position="245"/>
        <end position="543"/>
    </location>
</feature>
<dbReference type="InterPro" id="IPR045055">
    <property type="entry name" value="DNA2/NAM7-like"/>
</dbReference>
<dbReference type="InterPro" id="IPR041677">
    <property type="entry name" value="DNA2/NAM7_AAA_11"/>
</dbReference>
<dbReference type="GeneID" id="43584242"/>
<keyword evidence="5 6" id="KW-0067">ATP-binding</keyword>
<dbReference type="EMBL" id="CABVLU010000004">
    <property type="protein sequence ID" value="VVT56941.1"/>
    <property type="molecule type" value="Genomic_DNA"/>
</dbReference>
<feature type="coiled-coil region" evidence="7">
    <location>
        <begin position="368"/>
        <end position="419"/>
    </location>
</feature>
<reference evidence="9 10" key="1">
    <citation type="submission" date="2019-09" db="EMBL/GenBank/DDBJ databases">
        <authorList>
            <person name="Brejova B."/>
        </authorList>
    </citation>
    <scope>NUCLEOTIDE SEQUENCE [LARGE SCALE GENOMIC DNA]</scope>
</reference>
<proteinExistence type="inferred from homology"/>
<evidence type="ECO:0000256" key="5">
    <source>
        <dbReference type="ARBA" id="ARBA00022840"/>
    </source>
</evidence>
<gene>
    <name evidence="9" type="ORF">SAPINGB_P005428</name>
</gene>
<dbReference type="SUPFAM" id="SSF52540">
    <property type="entry name" value="P-loop containing nucleoside triphosphate hydrolases"/>
    <property type="match status" value="1"/>
</dbReference>
<evidence type="ECO:0000256" key="2">
    <source>
        <dbReference type="ARBA" id="ARBA00022741"/>
    </source>
</evidence>
<evidence type="ECO:0000313" key="10">
    <source>
        <dbReference type="Proteomes" id="UP000398389"/>
    </source>
</evidence>
<dbReference type="PANTHER" id="PTHR10887">
    <property type="entry name" value="DNA2/NAM7 HELICASE FAMILY"/>
    <property type="match status" value="1"/>
</dbReference>
<accession>A0A5E8C4Q3</accession>
<dbReference type="PROSITE" id="PS51198">
    <property type="entry name" value="UVRD_HELICASE_ATP_BIND"/>
    <property type="match status" value="1"/>
</dbReference>
<dbReference type="Pfam" id="PF13087">
    <property type="entry name" value="AAA_12"/>
    <property type="match status" value="1"/>
</dbReference>
<dbReference type="PANTHER" id="PTHR10887:SF495">
    <property type="entry name" value="HELICASE SENATAXIN ISOFORM X1-RELATED"/>
    <property type="match status" value="1"/>
</dbReference>
<evidence type="ECO:0000256" key="6">
    <source>
        <dbReference type="PROSITE-ProRule" id="PRU00560"/>
    </source>
</evidence>
<dbReference type="Pfam" id="PF13086">
    <property type="entry name" value="AAA_11"/>
    <property type="match status" value="1"/>
</dbReference>
<dbReference type="CDD" id="cd18808">
    <property type="entry name" value="SF1_C_Upf1"/>
    <property type="match status" value="1"/>
</dbReference>
<keyword evidence="2 6" id="KW-0547">Nucleotide-binding</keyword>
<dbReference type="InterPro" id="IPR041679">
    <property type="entry name" value="DNA2/NAM7-like_C"/>
</dbReference>
<dbReference type="AlphaFoldDB" id="A0A5E8C4Q3"/>
<keyword evidence="7" id="KW-0175">Coiled coil</keyword>
<keyword evidence="10" id="KW-1185">Reference proteome</keyword>
<sequence>MANLFYDEVLRWDYHASMNFPQYIPSLKKQTRNYNQPVPTTFKTAAEYIQVFTNMVLLECWHAIKSPSDEDTPSPVPFTCTLLKTFDYIDSYNPQYGRKRKHQLQGRVSDVFVTVSKLEFVKSAAFCNDLILLSQMPEKKETTAATIFPDPKTPHVFAHIVNVRFKGNHDVTLKVKMIPLHELGFFEGAKLQGIRVSSFQREYTAVMNLPKMVMRNHILKGTVKTINSAKNDNQLLQYTIESFGINQSQAQAVISSQNNSLTLIQGPPGTGKTKTIISLIGSLLSQPNKPVPDNYKILVCAPSNAAVDEIVLRLKDGIDGYGGLVIKPKVLRLGKKESVNVNIHDVTLTAINEKELEFHKIDFYLKQRRSLYESLEESQIQLEAINKQLNFLKETRKKNEKLKNEAKEIQNKLLSIKRKLSECHRHIDNYNSQRNWKSRKAIKDCCILCTTLSGAGQFLVSAQKIDFKTVIIDEAAQAVEASTLIPLLYNCKRLVLVGDPKQLPPTVLSPVAFGLGYGRSLFERIYMNASKSVMVLDTQFRMHPEILNFPNQQFYNGNIKNGAKVYEKTYRKWHGKDSKAFGPLCLFDMDKSHHKKHLKTMSLYNEFEMELVGKLFELLRKILFDNCFRIKKKEKDSIGIISTYKRQAEMLEKKFIKKFGEKSLEFVTFNTVDGFQGQEKDIIILSCVRAYKDDVEDKNVGFLQDLQRMNVALTRAKCSLWVIGNFNTLRSHPTWARLYNSARSRGYVFRVEGDLSFKWINEENEEEKTGIEEQKGKDKNTELYCHFDRLQETIVF</sequence>
<dbReference type="GO" id="GO:0005524">
    <property type="term" value="F:ATP binding"/>
    <property type="evidence" value="ECO:0007669"/>
    <property type="project" value="UniProtKB-UniRule"/>
</dbReference>
<dbReference type="RefSeq" id="XP_031856033.1">
    <property type="nucleotide sequence ID" value="XM_032000142.1"/>
</dbReference>